<keyword evidence="3" id="KW-1185">Reference proteome</keyword>
<name>A0A3D9IJU8_9BACL</name>
<dbReference type="PANTHER" id="PTHR39175">
    <property type="entry name" value="FAMILY PROTEIN, PUTATIVE (AFU_ORTHOLOGUE AFUA_3G15060)-RELATED"/>
    <property type="match status" value="1"/>
</dbReference>
<dbReference type="Gene3D" id="3.10.180.10">
    <property type="entry name" value="2,3-Dihydroxybiphenyl 1,2-Dioxygenase, domain 1"/>
    <property type="match status" value="1"/>
</dbReference>
<feature type="domain" description="VOC" evidence="1">
    <location>
        <begin position="7"/>
        <end position="123"/>
    </location>
</feature>
<sequence>MTFVFRGVDHVQLAAYEGCEPGARAFFGGVLGWPEIAKPDSLRARGGVWFQCGVHQVHIGVQQDFVPAAKAHPAFEVAGLDELIAHLEERGVPVIPDDARDAENVRRTYINDPFGNRIEFLEWGKRGDE</sequence>
<proteinExistence type="predicted"/>
<dbReference type="GO" id="GO:0051213">
    <property type="term" value="F:dioxygenase activity"/>
    <property type="evidence" value="ECO:0007669"/>
    <property type="project" value="UniProtKB-KW"/>
</dbReference>
<dbReference type="InterPro" id="IPR004360">
    <property type="entry name" value="Glyas_Fos-R_dOase_dom"/>
</dbReference>
<evidence type="ECO:0000259" key="1">
    <source>
        <dbReference type="PROSITE" id="PS51819"/>
    </source>
</evidence>
<gene>
    <name evidence="2" type="ORF">DFP98_12894</name>
</gene>
<dbReference type="Pfam" id="PF00903">
    <property type="entry name" value="Glyoxalase"/>
    <property type="match status" value="1"/>
</dbReference>
<dbReference type="SUPFAM" id="SSF54593">
    <property type="entry name" value="Glyoxalase/Bleomycin resistance protein/Dihydroxybiphenyl dioxygenase"/>
    <property type="match status" value="1"/>
</dbReference>
<dbReference type="PROSITE" id="PS51819">
    <property type="entry name" value="VOC"/>
    <property type="match status" value="1"/>
</dbReference>
<dbReference type="InterPro" id="IPR029068">
    <property type="entry name" value="Glyas_Bleomycin-R_OHBP_Dase"/>
</dbReference>
<reference evidence="2 3" key="1">
    <citation type="submission" date="2018-07" db="EMBL/GenBank/DDBJ databases">
        <title>Genomic Encyclopedia of Type Strains, Phase III (KMG-III): the genomes of soil and plant-associated and newly described type strains.</title>
        <authorList>
            <person name="Whitman W."/>
        </authorList>
    </citation>
    <scope>NUCLEOTIDE SEQUENCE [LARGE SCALE GENOMIC DNA]</scope>
    <source>
        <strain evidence="2 3">CECT 7287</strain>
    </source>
</reference>
<protein>
    <submittedName>
        <fullName evidence="2">Glyoxalase/bleomycin resistance protein/dioxygenase superfamily protein</fullName>
    </submittedName>
</protein>
<organism evidence="2 3">
    <name type="scientific">Cohnella phaseoli</name>
    <dbReference type="NCBI Taxonomy" id="456490"/>
    <lineage>
        <taxon>Bacteria</taxon>
        <taxon>Bacillati</taxon>
        <taxon>Bacillota</taxon>
        <taxon>Bacilli</taxon>
        <taxon>Bacillales</taxon>
        <taxon>Paenibacillaceae</taxon>
        <taxon>Cohnella</taxon>
    </lineage>
</organism>
<dbReference type="AlphaFoldDB" id="A0A3D9IJU8"/>
<evidence type="ECO:0000313" key="2">
    <source>
        <dbReference type="EMBL" id="RED61985.1"/>
    </source>
</evidence>
<dbReference type="RefSeq" id="WP_116064010.1">
    <property type="nucleotide sequence ID" value="NZ_QRDZ01000028.1"/>
</dbReference>
<comment type="caution">
    <text evidence="2">The sequence shown here is derived from an EMBL/GenBank/DDBJ whole genome shotgun (WGS) entry which is preliminary data.</text>
</comment>
<dbReference type="EMBL" id="QRDZ01000028">
    <property type="protein sequence ID" value="RED61985.1"/>
    <property type="molecule type" value="Genomic_DNA"/>
</dbReference>
<keyword evidence="2" id="KW-0560">Oxidoreductase</keyword>
<dbReference type="Proteomes" id="UP000256977">
    <property type="component" value="Unassembled WGS sequence"/>
</dbReference>
<dbReference type="InterPro" id="IPR037523">
    <property type="entry name" value="VOC_core"/>
</dbReference>
<dbReference type="OrthoDB" id="9813630at2"/>
<accession>A0A3D9IJU8</accession>
<keyword evidence="2" id="KW-0223">Dioxygenase</keyword>
<dbReference type="PANTHER" id="PTHR39175:SF1">
    <property type="entry name" value="FAMILY PROTEIN, PUTATIVE (AFU_ORTHOLOGUE AFUA_3G15060)-RELATED"/>
    <property type="match status" value="1"/>
</dbReference>
<evidence type="ECO:0000313" key="3">
    <source>
        <dbReference type="Proteomes" id="UP000256977"/>
    </source>
</evidence>